<protein>
    <submittedName>
        <fullName evidence="1">Uncharacterized protein</fullName>
    </submittedName>
</protein>
<sequence length="75" mass="8170">MVDRSGHAQLGCVPVEGVDLAWRRAQVVSCSLLGGTVSPSVAKHSQRERAWLSEKLPQFRRMITGDDRSAPDAVP</sequence>
<dbReference type="RefSeq" id="WP_200393468.1">
    <property type="nucleotide sequence ID" value="NZ_CP066831.1"/>
</dbReference>
<proteinExistence type="predicted"/>
<evidence type="ECO:0000313" key="2">
    <source>
        <dbReference type="Proteomes" id="UP000595636"/>
    </source>
</evidence>
<reference evidence="1 2" key="1">
    <citation type="submission" date="2020-12" db="EMBL/GenBank/DDBJ databases">
        <title>A novel species.</title>
        <authorList>
            <person name="Li K."/>
        </authorList>
    </citation>
    <scope>NUCLEOTIDE SEQUENCE [LARGE SCALE GENOMIC DNA]</scope>
    <source>
        <strain evidence="1 2">ZYC-3</strain>
    </source>
</reference>
<name>A0A7T7KUK0_9ACTN</name>
<dbReference type="AlphaFoldDB" id="A0A7T7KUK0"/>
<accession>A0A7T7KUK0</accession>
<keyword evidence="2" id="KW-1185">Reference proteome</keyword>
<dbReference type="EMBL" id="CP066831">
    <property type="protein sequence ID" value="QQM38299.1"/>
    <property type="molecule type" value="Genomic_DNA"/>
</dbReference>
<evidence type="ECO:0000313" key="1">
    <source>
        <dbReference type="EMBL" id="QQM38299.1"/>
    </source>
</evidence>
<dbReference type="KEGG" id="slf:JEQ17_01585"/>
<gene>
    <name evidence="1" type="ORF">JEQ17_01585</name>
</gene>
<dbReference type="Proteomes" id="UP000595636">
    <property type="component" value="Chromosome"/>
</dbReference>
<organism evidence="1 2">
    <name type="scientific">Streptomyces liliifuscus</name>
    <dbReference type="NCBI Taxonomy" id="2797636"/>
    <lineage>
        <taxon>Bacteria</taxon>
        <taxon>Bacillati</taxon>
        <taxon>Actinomycetota</taxon>
        <taxon>Actinomycetes</taxon>
        <taxon>Kitasatosporales</taxon>
        <taxon>Streptomycetaceae</taxon>
        <taxon>Streptomyces</taxon>
    </lineage>
</organism>